<dbReference type="Pfam" id="PF13304">
    <property type="entry name" value="AAA_21"/>
    <property type="match status" value="1"/>
</dbReference>
<reference evidence="3" key="1">
    <citation type="journal article" date="2015" name="Nature">
        <title>Complex archaea that bridge the gap between prokaryotes and eukaryotes.</title>
        <authorList>
            <person name="Spang A."/>
            <person name="Saw J.H."/>
            <person name="Jorgensen S.L."/>
            <person name="Zaremba-Niedzwiedzka K."/>
            <person name="Martijn J."/>
            <person name="Lind A.E."/>
            <person name="van Eijk R."/>
            <person name="Schleper C."/>
            <person name="Guy L."/>
            <person name="Ettema T.J."/>
        </authorList>
    </citation>
    <scope>NUCLEOTIDE SEQUENCE</scope>
</reference>
<sequence length="319" mass="36611">MFVSSLNIEEFRGIKACDKALKFSNFTILIGKNNAGKSSILEALSLLPDPKYLDYITRREKLDNLNYLHQGSIKELLYLYAGTSKLQFGIESSAAIVEISEVDTKTFWNKYETSIGAQIAKLYESSKKELSEMVLFIPFTTSILSDLEIRMKVLKELIMKKGYHIQLAKFLNECVNDVYSELVFLEPLSLRKVYPDNNVYLKLKDLGSGAEKLIKMMALFEVLSPKLIIIDDFEAGFHPSMIKLFLQWMKKKEWQTIISTHSIDLLYHLADIKIKDTTILQLNKSNEDILSHEVLTLDELEDLLDANTDPRLLLDVLRL</sequence>
<organism evidence="3">
    <name type="scientific">marine sediment metagenome</name>
    <dbReference type="NCBI Taxonomy" id="412755"/>
    <lineage>
        <taxon>unclassified sequences</taxon>
        <taxon>metagenomes</taxon>
        <taxon>ecological metagenomes</taxon>
    </lineage>
</organism>
<proteinExistence type="predicted"/>
<protein>
    <submittedName>
        <fullName evidence="3">Uncharacterized protein</fullName>
    </submittedName>
</protein>
<evidence type="ECO:0000259" key="1">
    <source>
        <dbReference type="Pfam" id="PF13175"/>
    </source>
</evidence>
<dbReference type="Gene3D" id="3.40.50.300">
    <property type="entry name" value="P-loop containing nucleotide triphosphate hydrolases"/>
    <property type="match status" value="1"/>
</dbReference>
<dbReference type="SUPFAM" id="SSF52540">
    <property type="entry name" value="P-loop containing nucleoside triphosphate hydrolases"/>
    <property type="match status" value="1"/>
</dbReference>
<comment type="caution">
    <text evidence="3">The sequence shown here is derived from an EMBL/GenBank/DDBJ whole genome shotgun (WGS) entry which is preliminary data.</text>
</comment>
<dbReference type="EMBL" id="LAZR01013040">
    <property type="protein sequence ID" value="KKM23859.1"/>
    <property type="molecule type" value="Genomic_DNA"/>
</dbReference>
<accession>A0A0F9IV15</accession>
<dbReference type="InterPro" id="IPR027417">
    <property type="entry name" value="P-loop_NTPase"/>
</dbReference>
<dbReference type="AlphaFoldDB" id="A0A0F9IV15"/>
<dbReference type="GO" id="GO:0016887">
    <property type="term" value="F:ATP hydrolysis activity"/>
    <property type="evidence" value="ECO:0007669"/>
    <property type="project" value="InterPro"/>
</dbReference>
<dbReference type="PANTHER" id="PTHR43581:SF4">
    <property type="entry name" value="ATP_GTP PHOSPHATASE"/>
    <property type="match status" value="1"/>
</dbReference>
<evidence type="ECO:0000313" key="3">
    <source>
        <dbReference type="EMBL" id="KKM23859.1"/>
    </source>
</evidence>
<dbReference type="GO" id="GO:0005524">
    <property type="term" value="F:ATP binding"/>
    <property type="evidence" value="ECO:0007669"/>
    <property type="project" value="InterPro"/>
</dbReference>
<feature type="domain" description="Endonuclease GajA/Old nuclease/RecF-like AAA" evidence="1">
    <location>
        <begin position="1"/>
        <end position="85"/>
    </location>
</feature>
<gene>
    <name evidence="3" type="ORF">LCGC14_1610940</name>
</gene>
<dbReference type="InterPro" id="IPR041685">
    <property type="entry name" value="AAA_GajA/Old/RecF-like"/>
</dbReference>
<dbReference type="Pfam" id="PF13175">
    <property type="entry name" value="AAA_15"/>
    <property type="match status" value="1"/>
</dbReference>
<feature type="domain" description="ATPase AAA-type core" evidence="2">
    <location>
        <begin position="189"/>
        <end position="264"/>
    </location>
</feature>
<dbReference type="InterPro" id="IPR003959">
    <property type="entry name" value="ATPase_AAA_core"/>
</dbReference>
<evidence type="ECO:0000259" key="2">
    <source>
        <dbReference type="Pfam" id="PF13304"/>
    </source>
</evidence>
<dbReference type="InterPro" id="IPR051396">
    <property type="entry name" value="Bact_Antivir_Def_Nuclease"/>
</dbReference>
<name>A0A0F9IV15_9ZZZZ</name>
<dbReference type="PANTHER" id="PTHR43581">
    <property type="entry name" value="ATP/GTP PHOSPHATASE"/>
    <property type="match status" value="1"/>
</dbReference>